<proteinExistence type="predicted"/>
<feature type="region of interest" description="Disordered" evidence="1">
    <location>
        <begin position="1"/>
        <end position="47"/>
    </location>
</feature>
<name>V5WF36_9SPIO</name>
<dbReference type="KEGG" id="slr:L21SP2_0729"/>
<keyword evidence="3" id="KW-1185">Reference proteome</keyword>
<dbReference type="OrthoDB" id="308128at2"/>
<feature type="compositionally biased region" description="Basic residues" evidence="1">
    <location>
        <begin position="1"/>
        <end position="22"/>
    </location>
</feature>
<dbReference type="HOGENOM" id="CLU_131532_0_0_12"/>
<dbReference type="Proteomes" id="UP000018680">
    <property type="component" value="Chromosome"/>
</dbReference>
<dbReference type="RefSeq" id="WP_024267085.1">
    <property type="nucleotide sequence ID" value="NC_023035.1"/>
</dbReference>
<sequence>MSRDNKQRRRRRKPRAMARKMPRVPEEIRKYMPPPPPERDYEPCPVSGKEIDNIITAITDPDNGEPSRFDAVIQRLKKREELSGNQRIVYIGAGNFAIIEEKKEGRRKYVDVVKKIPYEDTHHKKDWRRELSPGISRDYTPQPEPLDNLYTTDEIMSFPKLGASSGVSYMPRTN</sequence>
<dbReference type="EMBL" id="CP006939">
    <property type="protein sequence ID" value="AHC14154.1"/>
    <property type="molecule type" value="Genomic_DNA"/>
</dbReference>
<evidence type="ECO:0000313" key="3">
    <source>
        <dbReference type="Proteomes" id="UP000018680"/>
    </source>
</evidence>
<feature type="region of interest" description="Disordered" evidence="1">
    <location>
        <begin position="129"/>
        <end position="151"/>
    </location>
</feature>
<dbReference type="AlphaFoldDB" id="V5WF36"/>
<protein>
    <submittedName>
        <fullName evidence="2">Uncharacterized protein</fullName>
    </submittedName>
</protein>
<organism evidence="2 3">
    <name type="scientific">Salinispira pacifica</name>
    <dbReference type="NCBI Taxonomy" id="1307761"/>
    <lineage>
        <taxon>Bacteria</taxon>
        <taxon>Pseudomonadati</taxon>
        <taxon>Spirochaetota</taxon>
        <taxon>Spirochaetia</taxon>
        <taxon>Spirochaetales</taxon>
        <taxon>Spirochaetaceae</taxon>
        <taxon>Salinispira</taxon>
    </lineage>
</organism>
<dbReference type="eggNOG" id="ENOG50339QT">
    <property type="taxonomic scope" value="Bacteria"/>
</dbReference>
<gene>
    <name evidence="2" type="ORF">L21SP2_0729</name>
</gene>
<evidence type="ECO:0000256" key="1">
    <source>
        <dbReference type="SAM" id="MobiDB-lite"/>
    </source>
</evidence>
<evidence type="ECO:0000313" key="2">
    <source>
        <dbReference type="EMBL" id="AHC14154.1"/>
    </source>
</evidence>
<reference evidence="2 3" key="1">
    <citation type="journal article" date="2015" name="Stand. Genomic Sci.">
        <title>Complete genome sequence and description of Salinispira pacifica gen. nov., sp. nov., a novel spirochaete isolated form a hypersaline microbial mat.</title>
        <authorList>
            <person name="Ben Hania W."/>
            <person name="Joseph M."/>
            <person name="Schumann P."/>
            <person name="Bunk B."/>
            <person name="Fiebig A."/>
            <person name="Sproer C."/>
            <person name="Klenk H.P."/>
            <person name="Fardeau M.L."/>
            <person name="Spring S."/>
        </authorList>
    </citation>
    <scope>NUCLEOTIDE SEQUENCE [LARGE SCALE GENOMIC DNA]</scope>
    <source>
        <strain evidence="2 3">L21-RPul-D2</strain>
    </source>
</reference>
<accession>V5WF36</accession>